<evidence type="ECO:0000313" key="2">
    <source>
        <dbReference type="Proteomes" id="UP000028834"/>
    </source>
</evidence>
<dbReference type="VEuPathDB" id="ToxoDB:TGRUB_231865"/>
<evidence type="ECO:0000313" key="1">
    <source>
        <dbReference type="EMBL" id="KFG63714.1"/>
    </source>
</evidence>
<dbReference type="AlphaFoldDB" id="A0A086M496"/>
<organism evidence="1 2">
    <name type="scientific">Toxoplasma gondii RUB</name>
    <dbReference type="NCBI Taxonomy" id="935652"/>
    <lineage>
        <taxon>Eukaryota</taxon>
        <taxon>Sar</taxon>
        <taxon>Alveolata</taxon>
        <taxon>Apicomplexa</taxon>
        <taxon>Conoidasida</taxon>
        <taxon>Coccidia</taxon>
        <taxon>Eucoccidiorida</taxon>
        <taxon>Eimeriorina</taxon>
        <taxon>Sarcocystidae</taxon>
        <taxon>Toxoplasma</taxon>
    </lineage>
</organism>
<accession>A0A086M496</accession>
<dbReference type="Proteomes" id="UP000028834">
    <property type="component" value="Unassembled WGS sequence"/>
</dbReference>
<proteinExistence type="predicted"/>
<sequence length="93" mass="10201">MPASFESFRIRPSCETGSHEQEHAKVLKEFSLSPAKTRNSPSAFFGKVMKGRSGLSTTADSGVARVCCSKQRTRSFESISEKLQETVPFVTAL</sequence>
<reference evidence="1 2" key="1">
    <citation type="submission" date="2014-05" db="EMBL/GenBank/DDBJ databases">
        <authorList>
            <person name="Sibley D."/>
            <person name="Venepally P."/>
            <person name="Karamycheva S."/>
            <person name="Hadjithomas M."/>
            <person name="Khan A."/>
            <person name="Brunk B."/>
            <person name="Roos D."/>
            <person name="Caler E."/>
            <person name="Lorenzi H."/>
        </authorList>
    </citation>
    <scope>NUCLEOTIDE SEQUENCE [LARGE SCALE GENOMIC DNA]</scope>
    <source>
        <strain evidence="1 2">RUB</strain>
    </source>
</reference>
<dbReference type="OrthoDB" id="10292223at2759"/>
<comment type="caution">
    <text evidence="1">The sequence shown here is derived from an EMBL/GenBank/DDBJ whole genome shotgun (WGS) entry which is preliminary data.</text>
</comment>
<dbReference type="EMBL" id="AFYV02000869">
    <property type="protein sequence ID" value="KFG63714.1"/>
    <property type="molecule type" value="Genomic_DNA"/>
</dbReference>
<name>A0A086M496_TOXGO</name>
<gene>
    <name evidence="1" type="ORF">TGRUB_231865</name>
</gene>
<protein>
    <submittedName>
        <fullName evidence="1">Uncharacterized protein</fullName>
    </submittedName>
</protein>